<feature type="binding site" evidence="16">
    <location>
        <position position="126"/>
    </location>
    <ligand>
        <name>K(+)</name>
        <dbReference type="ChEBI" id="CHEBI:29103"/>
    </ligand>
</feature>
<feature type="binding site" evidence="16">
    <location>
        <begin position="6"/>
        <end position="13"/>
    </location>
    <ligand>
        <name>ATP</name>
        <dbReference type="ChEBI" id="CHEBI:30616"/>
    </ligand>
</feature>
<dbReference type="CDD" id="cd24015">
    <property type="entry name" value="ASKHA_NBD_PanK-III"/>
    <property type="match status" value="1"/>
</dbReference>
<dbReference type="GO" id="GO:0005737">
    <property type="term" value="C:cytoplasm"/>
    <property type="evidence" value="ECO:0007669"/>
    <property type="project" value="UniProtKB-SubCell"/>
</dbReference>
<comment type="subcellular location">
    <subcellularLocation>
        <location evidence="3 16">Cytoplasm</location>
    </subcellularLocation>
</comment>
<sequence>MLLVVNIGNSNIRFGIFQGEECINSWVMNTKPYKSEDELFSQFKMTYQNYGINPNDITKIAVGSVVPHLTYPVRKSLTRLHNIKTVQVNRNTPTELTSSTPQMGTDLYANAYYAYKKYKGTKIIVDFGTALTLTCVDKNGDIKGVIIAAGVITSLNSLIGATAQLSDIEMRTPKSVLGKTTEESMQSGMVFGFLSMVEGLIDRINKELGEDTFVIATGGLGHLFAPLTTKIHIYDRFHTIKGLRELYLKQTFENQNSK</sequence>
<dbReference type="Pfam" id="PF03309">
    <property type="entry name" value="Pan_kinase"/>
    <property type="match status" value="1"/>
</dbReference>
<feature type="binding site" evidence="16">
    <location>
        <begin position="104"/>
        <end position="107"/>
    </location>
    <ligand>
        <name>substrate</name>
    </ligand>
</feature>
<comment type="similarity">
    <text evidence="14 16">Belongs to the type III pantothenate kinase family.</text>
</comment>
<evidence type="ECO:0000256" key="7">
    <source>
        <dbReference type="ARBA" id="ARBA00022490"/>
    </source>
</evidence>
<keyword evidence="13 16" id="KW-0173">Coenzyme A biosynthesis</keyword>
<dbReference type="STRING" id="1586267.GCA_001418685_00190"/>
<evidence type="ECO:0000256" key="4">
    <source>
        <dbReference type="ARBA" id="ARBA00005225"/>
    </source>
</evidence>
<comment type="function">
    <text evidence="16">Catalyzes the phosphorylation of pantothenate (Pan), the first step in CoA biosynthesis.</text>
</comment>
<dbReference type="Proteomes" id="UP000182761">
    <property type="component" value="Unassembled WGS sequence"/>
</dbReference>
<dbReference type="AlphaFoldDB" id="A0A0X3AMW1"/>
<keyword evidence="8 16" id="KW-0808">Transferase</keyword>
<evidence type="ECO:0000256" key="11">
    <source>
        <dbReference type="ARBA" id="ARBA00022840"/>
    </source>
</evidence>
<comment type="cofactor">
    <cofactor evidence="2">
        <name>K(+)</name>
        <dbReference type="ChEBI" id="CHEBI:29103"/>
    </cofactor>
</comment>
<dbReference type="PANTHER" id="PTHR34265">
    <property type="entry name" value="TYPE III PANTOTHENATE KINASE"/>
    <property type="match status" value="1"/>
</dbReference>
<keyword evidence="16" id="KW-0479">Metal-binding</keyword>
<accession>A0A0X3AMW1</accession>
<evidence type="ECO:0000256" key="14">
    <source>
        <dbReference type="ARBA" id="ARBA00038036"/>
    </source>
</evidence>
<keyword evidence="11 16" id="KW-0067">ATP-binding</keyword>
<dbReference type="EMBL" id="FCOR01000001">
    <property type="protein sequence ID" value="CVK15375.1"/>
    <property type="molecule type" value="Genomic_DNA"/>
</dbReference>
<dbReference type="GO" id="GO:0005524">
    <property type="term" value="F:ATP binding"/>
    <property type="evidence" value="ECO:0007669"/>
    <property type="project" value="UniProtKB-UniRule"/>
</dbReference>
<keyword evidence="18" id="KW-1185">Reference proteome</keyword>
<comment type="cofactor">
    <cofactor evidence="16">
        <name>NH4(+)</name>
        <dbReference type="ChEBI" id="CHEBI:28938"/>
    </cofactor>
    <cofactor evidence="16">
        <name>K(+)</name>
        <dbReference type="ChEBI" id="CHEBI:29103"/>
    </cofactor>
    <text evidence="16">A monovalent cation. Ammonium or potassium.</text>
</comment>
<keyword evidence="12 16" id="KW-0630">Potassium</keyword>
<dbReference type="NCBIfam" id="TIGR00671">
    <property type="entry name" value="baf"/>
    <property type="match status" value="1"/>
</dbReference>
<evidence type="ECO:0000313" key="18">
    <source>
        <dbReference type="Proteomes" id="UP000182761"/>
    </source>
</evidence>
<dbReference type="HAMAP" id="MF_01274">
    <property type="entry name" value="Pantothen_kinase_3"/>
    <property type="match status" value="1"/>
</dbReference>
<dbReference type="SUPFAM" id="SSF53067">
    <property type="entry name" value="Actin-like ATPase domain"/>
    <property type="match status" value="2"/>
</dbReference>
<evidence type="ECO:0000313" key="17">
    <source>
        <dbReference type="EMBL" id="CVK15375.1"/>
    </source>
</evidence>
<dbReference type="GO" id="GO:0046872">
    <property type="term" value="F:metal ion binding"/>
    <property type="evidence" value="ECO:0007669"/>
    <property type="project" value="UniProtKB-KW"/>
</dbReference>
<evidence type="ECO:0000256" key="1">
    <source>
        <dbReference type="ARBA" id="ARBA00001206"/>
    </source>
</evidence>
<keyword evidence="10 16" id="KW-0418">Kinase</keyword>
<comment type="subunit">
    <text evidence="5 16">Homodimer.</text>
</comment>
<evidence type="ECO:0000256" key="8">
    <source>
        <dbReference type="ARBA" id="ARBA00022679"/>
    </source>
</evidence>
<dbReference type="RefSeq" id="WP_055424600.1">
    <property type="nucleotide sequence ID" value="NZ_FCOR01000001.1"/>
</dbReference>
<feature type="binding site" evidence="16">
    <location>
        <position position="181"/>
    </location>
    <ligand>
        <name>substrate</name>
    </ligand>
</feature>
<dbReference type="UniPathway" id="UPA00241">
    <property type="reaction ID" value="UER00352"/>
</dbReference>
<dbReference type="GO" id="GO:0015937">
    <property type="term" value="P:coenzyme A biosynthetic process"/>
    <property type="evidence" value="ECO:0007669"/>
    <property type="project" value="UniProtKB-UniRule"/>
</dbReference>
<comment type="catalytic activity">
    <reaction evidence="1 16">
        <text>(R)-pantothenate + ATP = (R)-4'-phosphopantothenate + ADP + H(+)</text>
        <dbReference type="Rhea" id="RHEA:16373"/>
        <dbReference type="ChEBI" id="CHEBI:10986"/>
        <dbReference type="ChEBI" id="CHEBI:15378"/>
        <dbReference type="ChEBI" id="CHEBI:29032"/>
        <dbReference type="ChEBI" id="CHEBI:30616"/>
        <dbReference type="ChEBI" id="CHEBI:456216"/>
        <dbReference type="EC" id="2.7.1.33"/>
    </reaction>
</comment>
<comment type="caution">
    <text evidence="16">Lacks conserved residue(s) required for the propagation of feature annotation.</text>
</comment>
<reference evidence="17 18" key="1">
    <citation type="submission" date="2016-01" db="EMBL/GenBank/DDBJ databases">
        <authorList>
            <person name="McClelland M."/>
            <person name="Jain A."/>
            <person name="Saraogi P."/>
            <person name="Mendelson R."/>
            <person name="Westerman R."/>
            <person name="SanMiguel P."/>
            <person name="Csonka L."/>
        </authorList>
    </citation>
    <scope>NUCLEOTIDE SEQUENCE [LARGE SCALE GENOMIC DNA]</scope>
    <source>
        <strain evidence="17 18">R-53146</strain>
    </source>
</reference>
<evidence type="ECO:0000256" key="13">
    <source>
        <dbReference type="ARBA" id="ARBA00022993"/>
    </source>
</evidence>
<dbReference type="PANTHER" id="PTHR34265:SF1">
    <property type="entry name" value="TYPE III PANTOTHENATE KINASE"/>
    <property type="match status" value="1"/>
</dbReference>
<dbReference type="Gene3D" id="3.30.420.40">
    <property type="match status" value="2"/>
</dbReference>
<evidence type="ECO:0000256" key="15">
    <source>
        <dbReference type="ARBA" id="ARBA00040883"/>
    </source>
</evidence>
<keyword evidence="9 16" id="KW-0547">Nucleotide-binding</keyword>
<organism evidence="17 18">
    <name type="scientific">Apibacter mensalis</name>
    <dbReference type="NCBI Taxonomy" id="1586267"/>
    <lineage>
        <taxon>Bacteria</taxon>
        <taxon>Pseudomonadati</taxon>
        <taxon>Bacteroidota</taxon>
        <taxon>Flavobacteriia</taxon>
        <taxon>Flavobacteriales</taxon>
        <taxon>Weeksellaceae</taxon>
        <taxon>Apibacter</taxon>
    </lineage>
</organism>
<dbReference type="OrthoDB" id="9804707at2"/>
<keyword evidence="7 16" id="KW-0963">Cytoplasm</keyword>
<evidence type="ECO:0000256" key="5">
    <source>
        <dbReference type="ARBA" id="ARBA00011738"/>
    </source>
</evidence>
<gene>
    <name evidence="16" type="primary">coaX</name>
    <name evidence="17" type="ORF">Ga0061079_101189</name>
</gene>
<evidence type="ECO:0000256" key="9">
    <source>
        <dbReference type="ARBA" id="ARBA00022741"/>
    </source>
</evidence>
<evidence type="ECO:0000256" key="10">
    <source>
        <dbReference type="ARBA" id="ARBA00022777"/>
    </source>
</evidence>
<protein>
    <recommendedName>
        <fullName evidence="15 16">Type III pantothenate kinase</fullName>
        <ecNumber evidence="6 16">2.7.1.33</ecNumber>
    </recommendedName>
    <alternativeName>
        <fullName evidence="16">PanK-III</fullName>
    </alternativeName>
    <alternativeName>
        <fullName evidence="16">Pantothenic acid kinase</fullName>
    </alternativeName>
</protein>
<evidence type="ECO:0000256" key="6">
    <source>
        <dbReference type="ARBA" id="ARBA00012102"/>
    </source>
</evidence>
<dbReference type="GO" id="GO:0004594">
    <property type="term" value="F:pantothenate kinase activity"/>
    <property type="evidence" value="ECO:0007669"/>
    <property type="project" value="UniProtKB-UniRule"/>
</dbReference>
<dbReference type="InterPro" id="IPR004619">
    <property type="entry name" value="Type_III_PanK"/>
</dbReference>
<dbReference type="InterPro" id="IPR043129">
    <property type="entry name" value="ATPase_NBD"/>
</dbReference>
<dbReference type="EC" id="2.7.1.33" evidence="6 16"/>
<evidence type="ECO:0000256" key="2">
    <source>
        <dbReference type="ARBA" id="ARBA00001958"/>
    </source>
</evidence>
<proteinExistence type="inferred from homology"/>
<evidence type="ECO:0000256" key="12">
    <source>
        <dbReference type="ARBA" id="ARBA00022958"/>
    </source>
</evidence>
<comment type="pathway">
    <text evidence="4 16">Cofactor biosynthesis; coenzyme A biosynthesis; CoA from (R)-pantothenate: step 1/5.</text>
</comment>
<feature type="binding site" evidence="16">
    <location>
        <position position="129"/>
    </location>
    <ligand>
        <name>ATP</name>
        <dbReference type="ChEBI" id="CHEBI:30616"/>
    </ligand>
</feature>
<evidence type="ECO:0000256" key="3">
    <source>
        <dbReference type="ARBA" id="ARBA00004496"/>
    </source>
</evidence>
<evidence type="ECO:0000256" key="16">
    <source>
        <dbReference type="HAMAP-Rule" id="MF_01274"/>
    </source>
</evidence>
<name>A0A0X3AMW1_9FLAO</name>
<feature type="active site" description="Proton acceptor" evidence="16">
    <location>
        <position position="106"/>
    </location>
</feature>